<sequence length="485" mass="51032">MSSKPSPTSPQASPQTLPHYIGGEAVAGTDLFECMDPYRNEPVCRAPTGGAADVAAAVAAAREAAPAVAAMPAYERAAILRRVADLVVERADEIGAIMARETGKALGDARGEVKRSMDTLSLSAEEAIRIEGTHVPLDGSAMGHGKMAFLMRFPVGVVGAITPFNAPFNLACHKLAPAFAAGNASIIKPPQQCPMVVHRLVELFYEAGMPRAFIQVVHGGPETGRALVENPGVDLITFTGSSRVGAMIRAASGLRPVALELGGTGPTIVCDDADLDAIAPLLARNAVRLAGQSCISVQNIHVPRALADTLGKKIAAEMEKLVLGDPLADGVDVGTLIDEAAARRVEGWVDEARQGGARVLTGGARDGAAYQPTLLTDVTSDMKVVCDEVFGPVASIVAYDDLDRVATEISESRYGLQCGVFTDSTKRALSLARRLRTGGVIINGSSTWRTDQLAYGGVKDSGIGREGPRYAMRDMTEERLILFNY</sequence>
<proteinExistence type="inferred from homology"/>
<gene>
    <name evidence="4" type="ORF">KAJ83_16385</name>
</gene>
<evidence type="ECO:0000256" key="2">
    <source>
        <dbReference type="ARBA" id="ARBA00023002"/>
    </source>
</evidence>
<dbReference type="Gene3D" id="3.40.605.10">
    <property type="entry name" value="Aldehyde Dehydrogenase, Chain A, domain 1"/>
    <property type="match status" value="1"/>
</dbReference>
<accession>A0A8J7V3P3</accession>
<reference evidence="4" key="1">
    <citation type="submission" date="2021-04" db="EMBL/GenBank/DDBJ databases">
        <authorList>
            <person name="Zhang D.-C."/>
        </authorList>
    </citation>
    <scope>NUCLEOTIDE SEQUENCE</scope>
    <source>
        <strain evidence="4">CGMCC 1.15697</strain>
    </source>
</reference>
<comment type="caution">
    <text evidence="4">The sequence shown here is derived from an EMBL/GenBank/DDBJ whole genome shotgun (WGS) entry which is preliminary data.</text>
</comment>
<dbReference type="Proteomes" id="UP000672602">
    <property type="component" value="Unassembled WGS sequence"/>
</dbReference>
<evidence type="ECO:0000313" key="4">
    <source>
        <dbReference type="EMBL" id="MBP5858600.1"/>
    </source>
</evidence>
<dbReference type="PANTHER" id="PTHR42991:SF1">
    <property type="entry name" value="ALDEHYDE DEHYDROGENASE"/>
    <property type="match status" value="1"/>
</dbReference>
<evidence type="ECO:0000259" key="3">
    <source>
        <dbReference type="Pfam" id="PF00171"/>
    </source>
</evidence>
<dbReference type="InterPro" id="IPR016162">
    <property type="entry name" value="Ald_DH_N"/>
</dbReference>
<evidence type="ECO:0000313" key="5">
    <source>
        <dbReference type="Proteomes" id="UP000672602"/>
    </source>
</evidence>
<keyword evidence="2" id="KW-0560">Oxidoreductase</keyword>
<dbReference type="PANTHER" id="PTHR42991">
    <property type="entry name" value="ALDEHYDE DEHYDROGENASE"/>
    <property type="match status" value="1"/>
</dbReference>
<dbReference type="FunFam" id="3.40.605.10:FF:000007">
    <property type="entry name" value="NAD/NADP-dependent betaine aldehyde dehydrogenase"/>
    <property type="match status" value="1"/>
</dbReference>
<dbReference type="Gene3D" id="3.40.309.10">
    <property type="entry name" value="Aldehyde Dehydrogenase, Chain A, domain 2"/>
    <property type="match status" value="1"/>
</dbReference>
<dbReference type="EMBL" id="JAGMWN010000009">
    <property type="protein sequence ID" value="MBP5858600.1"/>
    <property type="molecule type" value="Genomic_DNA"/>
</dbReference>
<feature type="domain" description="Aldehyde dehydrogenase" evidence="3">
    <location>
        <begin position="31"/>
        <end position="479"/>
    </location>
</feature>
<organism evidence="4 5">
    <name type="scientific">Marivibrio halodurans</name>
    <dbReference type="NCBI Taxonomy" id="2039722"/>
    <lineage>
        <taxon>Bacteria</taxon>
        <taxon>Pseudomonadati</taxon>
        <taxon>Pseudomonadota</taxon>
        <taxon>Alphaproteobacteria</taxon>
        <taxon>Rhodospirillales</taxon>
        <taxon>Rhodospirillaceae</taxon>
        <taxon>Marivibrio</taxon>
    </lineage>
</organism>
<dbReference type="InterPro" id="IPR016161">
    <property type="entry name" value="Ald_DH/histidinol_DH"/>
</dbReference>
<comment type="similarity">
    <text evidence="1">Belongs to the aldehyde dehydrogenase family.</text>
</comment>
<name>A0A8J7V3P3_9PROT</name>
<dbReference type="RefSeq" id="WP_210683190.1">
    <property type="nucleotide sequence ID" value="NZ_JAGMWN010000009.1"/>
</dbReference>
<protein>
    <submittedName>
        <fullName evidence="4">Aldehyde dehydrogenase family protein</fullName>
    </submittedName>
</protein>
<dbReference type="InterPro" id="IPR016163">
    <property type="entry name" value="Ald_DH_C"/>
</dbReference>
<dbReference type="InterPro" id="IPR015590">
    <property type="entry name" value="Aldehyde_DH_dom"/>
</dbReference>
<dbReference type="Pfam" id="PF00171">
    <property type="entry name" value="Aldedh"/>
    <property type="match status" value="1"/>
</dbReference>
<dbReference type="SUPFAM" id="SSF53720">
    <property type="entry name" value="ALDH-like"/>
    <property type="match status" value="1"/>
</dbReference>
<dbReference type="AlphaFoldDB" id="A0A8J7V3P3"/>
<keyword evidence="5" id="KW-1185">Reference proteome</keyword>
<dbReference type="InterPro" id="IPR051020">
    <property type="entry name" value="ALDH-related_metabolic_enz"/>
</dbReference>
<evidence type="ECO:0000256" key="1">
    <source>
        <dbReference type="ARBA" id="ARBA00009986"/>
    </source>
</evidence>
<dbReference type="GO" id="GO:0008911">
    <property type="term" value="F:lactaldehyde dehydrogenase (NAD+) activity"/>
    <property type="evidence" value="ECO:0007669"/>
    <property type="project" value="TreeGrafter"/>
</dbReference>